<keyword evidence="4 10" id="KW-0148">Chlorophyll</keyword>
<dbReference type="PANTHER" id="PTHR21649">
    <property type="entry name" value="CHLOROPHYLL A/B BINDING PROTEIN"/>
    <property type="match status" value="1"/>
</dbReference>
<feature type="binding site" description="axial binding residue" evidence="10">
    <location>
        <position position="166"/>
    </location>
    <ligand>
        <name>chlorophyll b</name>
        <dbReference type="ChEBI" id="CHEBI:61721"/>
        <label>1</label>
    </ligand>
    <ligandPart>
        <name>Mg</name>
        <dbReference type="ChEBI" id="CHEBI:25107"/>
    </ligandPart>
</feature>
<dbReference type="GO" id="GO:0009535">
    <property type="term" value="C:chloroplast thylakoid membrane"/>
    <property type="evidence" value="ECO:0007669"/>
    <property type="project" value="UniProtKB-SubCell"/>
</dbReference>
<protein>
    <recommendedName>
        <fullName evidence="11">Chlorophyll a-b binding protein, chloroplastic</fullName>
    </recommendedName>
</protein>
<dbReference type="InterPro" id="IPR022796">
    <property type="entry name" value="Chloroa_b-bind"/>
</dbReference>
<evidence type="ECO:0000256" key="5">
    <source>
        <dbReference type="ARBA" id="ARBA00022528"/>
    </source>
</evidence>
<reference evidence="12" key="1">
    <citation type="submission" date="2017-07" db="EMBL/GenBank/DDBJ databases">
        <title>Taro Niue Genome Assembly and Annotation.</title>
        <authorList>
            <person name="Atibalentja N."/>
            <person name="Keating K."/>
            <person name="Fields C.J."/>
        </authorList>
    </citation>
    <scope>NUCLEOTIDE SEQUENCE</scope>
    <source>
        <strain evidence="12">Niue_2</strain>
        <tissue evidence="12">Leaf</tissue>
    </source>
</reference>
<comment type="function">
    <text evidence="1 11">The light-harvesting complex (LHC) functions as a light receptor, it captures and delivers excitation energy to photosystems with which it is closely associated.</text>
</comment>
<dbReference type="OrthoDB" id="423598at2759"/>
<dbReference type="Gene3D" id="1.10.3460.10">
    <property type="entry name" value="Chlorophyll a/b binding protein domain"/>
    <property type="match status" value="1"/>
</dbReference>
<comment type="subunit">
    <text evidence="3">The LHC complex consists of chlorophyll a-b binding proteins.</text>
</comment>
<dbReference type="SUPFAM" id="SSF103511">
    <property type="entry name" value="Chlorophyll a-b binding protein"/>
    <property type="match status" value="1"/>
</dbReference>
<name>A0A843US34_COLES</name>
<evidence type="ECO:0000256" key="10">
    <source>
        <dbReference type="PIRSR" id="PIRSR601344-1"/>
    </source>
</evidence>
<dbReference type="AlphaFoldDB" id="A0A843US34"/>
<sequence>MAGAVSALFLLDIKGRVLVWQDYRGDVSAPDVSPPPATPAPPPKLGGVVVIVGGRLSWDALFDDGVPQQGERGAVLPDHDHALQDRVMDVLPQAGQEVIAPPESGITGQNPSERQLWFASKQSLSYLDGSLPSDYGFDPLGLSDPEGPGGFIEPRWLAYGEVINGRYAMLGAVAPEIFGKLGLIPQETALPWFKTGVILPAGTYNYWADPYTLFVLEMALMGFAEHRRFQDWANPGSMGKQYFLGLEKGLGGSGDPAYPGGPFFNPLGLGKDEKSLKDLKLKEVKNGGRTEVGAALGPGEGGCRGGGRAEVGAALGSGGGGGVRQVFFFVKIVFVNGW</sequence>
<feature type="binding site" evidence="10">
    <location>
        <position position="161"/>
    </location>
    <ligand>
        <name>chlorophyll a</name>
        <dbReference type="ChEBI" id="CHEBI:58416"/>
        <label>1</label>
    </ligand>
</feature>
<keyword evidence="11" id="KW-0604">Photosystem II</keyword>
<keyword evidence="5 11" id="KW-0150">Chloroplast</keyword>
<keyword evidence="7 11" id="KW-0934">Plastid</keyword>
<keyword evidence="6 11" id="KW-0602">Photosynthesis</keyword>
<evidence type="ECO:0000256" key="7">
    <source>
        <dbReference type="ARBA" id="ARBA00022640"/>
    </source>
</evidence>
<dbReference type="GO" id="GO:0009765">
    <property type="term" value="P:photosynthesis, light harvesting"/>
    <property type="evidence" value="ECO:0007669"/>
    <property type="project" value="InterPro"/>
</dbReference>
<feature type="binding site" evidence="10">
    <location>
        <position position="143"/>
    </location>
    <ligand>
        <name>chlorophyll a</name>
        <dbReference type="ChEBI" id="CHEBI:58416"/>
        <label>1</label>
    </ligand>
</feature>
<feature type="binding site" evidence="10">
    <location>
        <position position="286"/>
    </location>
    <ligand>
        <name>chlorophyll a</name>
        <dbReference type="ChEBI" id="CHEBI:58416"/>
        <label>1</label>
    </ligand>
</feature>
<gene>
    <name evidence="12" type="ORF">Taro_017722</name>
</gene>
<evidence type="ECO:0000313" key="13">
    <source>
        <dbReference type="Proteomes" id="UP000652761"/>
    </source>
</evidence>
<evidence type="ECO:0000256" key="9">
    <source>
        <dbReference type="ARBA" id="ARBA00022991"/>
    </source>
</evidence>
<evidence type="ECO:0000256" key="3">
    <source>
        <dbReference type="ARBA" id="ARBA00011769"/>
    </source>
</evidence>
<dbReference type="GO" id="GO:0009522">
    <property type="term" value="C:photosystem I"/>
    <property type="evidence" value="ECO:0007669"/>
    <property type="project" value="UniProtKB-KW"/>
</dbReference>
<dbReference type="InterPro" id="IPR001344">
    <property type="entry name" value="Chloro_AB-bd_pln"/>
</dbReference>
<keyword evidence="11" id="KW-0793">Thylakoid</keyword>
<feature type="binding site" evidence="10">
    <location>
        <position position="283"/>
    </location>
    <ligand>
        <name>chlorophyll a</name>
        <dbReference type="ChEBI" id="CHEBI:58416"/>
        <label>1</label>
    </ligand>
</feature>
<keyword evidence="13" id="KW-1185">Reference proteome</keyword>
<comment type="caution">
    <text evidence="12">The sequence shown here is derived from an EMBL/GenBank/DDBJ whole genome shotgun (WGS) entry which is preliminary data.</text>
</comment>
<keyword evidence="11" id="KW-0603">Photosystem I</keyword>
<keyword evidence="9 11" id="KW-0157">Chromophore</keyword>
<dbReference type="EMBL" id="NMUH01000814">
    <property type="protein sequence ID" value="MQL85216.1"/>
    <property type="molecule type" value="Genomic_DNA"/>
</dbReference>
<comment type="similarity">
    <text evidence="11">Belongs to the light-harvesting chlorophyll a/b-binding (LHC) protein family.</text>
</comment>
<comment type="subcellular location">
    <subcellularLocation>
        <location evidence="2 11">Plastid</location>
        <location evidence="2 11">Chloroplast thylakoid membrane</location>
    </subcellularLocation>
</comment>
<dbReference type="Pfam" id="PF00504">
    <property type="entry name" value="Chloroa_b-bind"/>
    <property type="match status" value="1"/>
</dbReference>
<accession>A0A843US34</accession>
<evidence type="ECO:0000256" key="4">
    <source>
        <dbReference type="ARBA" id="ARBA00022494"/>
    </source>
</evidence>
<evidence type="ECO:0000256" key="1">
    <source>
        <dbReference type="ARBA" id="ARBA00003803"/>
    </source>
</evidence>
<evidence type="ECO:0000256" key="11">
    <source>
        <dbReference type="RuleBase" id="RU363080"/>
    </source>
</evidence>
<feature type="binding site" evidence="10">
    <location>
        <position position="282"/>
    </location>
    <ligand>
        <name>chlorophyll a</name>
        <dbReference type="ChEBI" id="CHEBI:58416"/>
        <label>1</label>
    </ligand>
</feature>
<evidence type="ECO:0000256" key="8">
    <source>
        <dbReference type="ARBA" id="ARBA00022946"/>
    </source>
</evidence>
<dbReference type="Proteomes" id="UP000652761">
    <property type="component" value="Unassembled WGS sequence"/>
</dbReference>
<keyword evidence="8" id="KW-0809">Transit peptide</keyword>
<proteinExistence type="inferred from homology"/>
<feature type="binding site" description="axial binding residue" evidence="10">
    <location>
        <position position="250"/>
    </location>
    <ligand>
        <name>chlorophyll b</name>
        <dbReference type="ChEBI" id="CHEBI:61721"/>
        <label>1</label>
    </ligand>
    <ligandPart>
        <name>Mg</name>
        <dbReference type="ChEBI" id="CHEBI:25107"/>
    </ligandPart>
</feature>
<evidence type="ECO:0000313" key="12">
    <source>
        <dbReference type="EMBL" id="MQL85216.1"/>
    </source>
</evidence>
<evidence type="ECO:0000256" key="2">
    <source>
        <dbReference type="ARBA" id="ARBA00004334"/>
    </source>
</evidence>
<dbReference type="GO" id="GO:0016168">
    <property type="term" value="F:chlorophyll binding"/>
    <property type="evidence" value="ECO:0007669"/>
    <property type="project" value="UniProtKB-KW"/>
</dbReference>
<evidence type="ECO:0000256" key="6">
    <source>
        <dbReference type="ARBA" id="ARBA00022531"/>
    </source>
</evidence>
<dbReference type="GO" id="GO:0009523">
    <property type="term" value="C:photosystem II"/>
    <property type="evidence" value="ECO:0007669"/>
    <property type="project" value="UniProtKB-KW"/>
</dbReference>
<organism evidence="12 13">
    <name type="scientific">Colocasia esculenta</name>
    <name type="common">Wild taro</name>
    <name type="synonym">Arum esculentum</name>
    <dbReference type="NCBI Taxonomy" id="4460"/>
    <lineage>
        <taxon>Eukaryota</taxon>
        <taxon>Viridiplantae</taxon>
        <taxon>Streptophyta</taxon>
        <taxon>Embryophyta</taxon>
        <taxon>Tracheophyta</taxon>
        <taxon>Spermatophyta</taxon>
        <taxon>Magnoliopsida</taxon>
        <taxon>Liliopsida</taxon>
        <taxon>Araceae</taxon>
        <taxon>Aroideae</taxon>
        <taxon>Colocasieae</taxon>
        <taxon>Colocasia</taxon>
    </lineage>
</organism>